<evidence type="ECO:0000313" key="2">
    <source>
        <dbReference type="EMBL" id="MXQ96942.1"/>
    </source>
</evidence>
<dbReference type="AlphaFoldDB" id="A0A6B0S4W6"/>
<dbReference type="EMBL" id="VBQZ03000177">
    <property type="protein sequence ID" value="MXQ96942.1"/>
    <property type="molecule type" value="Genomic_DNA"/>
</dbReference>
<accession>A0A6B0S4W6</accession>
<name>A0A6B0S4W6_9CETA</name>
<feature type="region of interest" description="Disordered" evidence="1">
    <location>
        <begin position="129"/>
        <end position="160"/>
    </location>
</feature>
<organism evidence="2 3">
    <name type="scientific">Bos mutus</name>
    <name type="common">wild yak</name>
    <dbReference type="NCBI Taxonomy" id="72004"/>
    <lineage>
        <taxon>Eukaryota</taxon>
        <taxon>Metazoa</taxon>
        <taxon>Chordata</taxon>
        <taxon>Craniata</taxon>
        <taxon>Vertebrata</taxon>
        <taxon>Euteleostomi</taxon>
        <taxon>Mammalia</taxon>
        <taxon>Eutheria</taxon>
        <taxon>Laurasiatheria</taxon>
        <taxon>Artiodactyla</taxon>
        <taxon>Ruminantia</taxon>
        <taxon>Pecora</taxon>
        <taxon>Bovidae</taxon>
        <taxon>Bovinae</taxon>
        <taxon>Bos</taxon>
    </lineage>
</organism>
<protein>
    <submittedName>
        <fullName evidence="2">Uncharacterized protein</fullName>
    </submittedName>
</protein>
<sequence>MCSSWPGSRDACGFVKHCRTHGQARGAHGPSCESEVPYPVLGLRGCAWHRGGGPQCPHLLENVNPTVNSWNPPYTADSEIPVKSALKRGDSVDAGVSDGTLLSVLVLIEHSVGKDSVFRLSAGKDYHQRWGLGSRAGRPGSGEDQYKFPNSSHGASRGHTETLVQNQPRGLGALAAADGSQDRHRPDTDMRAPGIVLAGQGPPASPGQELRQEGWPRMLLPGLWQLAGKFGLNVVREKP</sequence>
<comment type="caution">
    <text evidence="2">The sequence shown here is derived from an EMBL/GenBank/DDBJ whole genome shotgun (WGS) entry which is preliminary data.</text>
</comment>
<evidence type="ECO:0000256" key="1">
    <source>
        <dbReference type="SAM" id="MobiDB-lite"/>
    </source>
</evidence>
<keyword evidence="3" id="KW-1185">Reference proteome</keyword>
<proteinExistence type="predicted"/>
<gene>
    <name evidence="2" type="ORF">E5288_WYG017884</name>
</gene>
<dbReference type="Proteomes" id="UP000322234">
    <property type="component" value="Unassembled WGS sequence"/>
</dbReference>
<reference evidence="2" key="1">
    <citation type="submission" date="2019-10" db="EMBL/GenBank/DDBJ databases">
        <title>The sequence and de novo assembly of the wild yak genome.</title>
        <authorList>
            <person name="Liu Y."/>
        </authorList>
    </citation>
    <scope>NUCLEOTIDE SEQUENCE [LARGE SCALE GENOMIC DNA]</scope>
    <source>
        <strain evidence="2">WY2019</strain>
    </source>
</reference>
<evidence type="ECO:0000313" key="3">
    <source>
        <dbReference type="Proteomes" id="UP000322234"/>
    </source>
</evidence>